<evidence type="ECO:0000256" key="1">
    <source>
        <dbReference type="ARBA" id="ARBA00007365"/>
    </source>
</evidence>
<accession>A0A6B3L392</accession>
<dbReference type="EC" id="5.2.1.8" evidence="4"/>
<dbReference type="Proteomes" id="UP000475117">
    <property type="component" value="Chromosome"/>
</dbReference>
<keyword evidence="3 4" id="KW-0413">Isomerase</keyword>
<dbReference type="AlphaFoldDB" id="A0A6B3L392"/>
<keyword evidence="4" id="KW-0732">Signal</keyword>
<dbReference type="PROSITE" id="PS00170">
    <property type="entry name" value="CSA_PPIASE_1"/>
    <property type="match status" value="1"/>
</dbReference>
<evidence type="ECO:0000313" key="5">
    <source>
        <dbReference type="EMBL" id="QQL45236.1"/>
    </source>
</evidence>
<proteinExistence type="inferred from homology"/>
<comment type="similarity">
    <text evidence="1 4">Belongs to the cyclophilin-type PPIase family.</text>
</comment>
<sequence>MIKQFLKSLPAVVAAVTVSFAAATSSARAADDIRIELKTSKGKIEATIFASKVPKTAANFLNLAKRGYYDGLMFHRVIKDFMIQGGDPTGTGRGGPGYRFGDEFDATLKHSKPGIFSMANAGPGTNGSQFFITHKPTPWLNGKHSVFGEVTKGQKVVNAIAKGDKIVSIKILDSTDQLFAEQEANLSKWNAVLDANKR</sequence>
<dbReference type="InterPro" id="IPR029000">
    <property type="entry name" value="Cyclophilin-like_dom_sf"/>
</dbReference>
<feature type="chain" id="PRO_5031677652" description="Peptidyl-prolyl cis-trans isomerase" evidence="4">
    <location>
        <begin position="30"/>
        <end position="198"/>
    </location>
</feature>
<dbReference type="Pfam" id="PF00160">
    <property type="entry name" value="Pro_isomerase"/>
    <property type="match status" value="1"/>
</dbReference>
<dbReference type="GO" id="GO:0006457">
    <property type="term" value="P:protein folding"/>
    <property type="evidence" value="ECO:0007669"/>
    <property type="project" value="InterPro"/>
</dbReference>
<dbReference type="CDD" id="cd00317">
    <property type="entry name" value="cyclophilin"/>
    <property type="match status" value="1"/>
</dbReference>
<dbReference type="InterPro" id="IPR020892">
    <property type="entry name" value="Cyclophilin-type_PPIase_CS"/>
</dbReference>
<reference evidence="5 6" key="1">
    <citation type="submission" date="2020-12" db="EMBL/GenBank/DDBJ databases">
        <title>Sulforoseuscoccus oceanibium gen. nov., sp. nov., a representative of the phylum Verrucomicrobia with special cytoplasmic membrane, and proposal of Sulforoseuscoccusaceae fam. nov.</title>
        <authorList>
            <person name="Xi F."/>
        </authorList>
    </citation>
    <scope>NUCLEOTIDE SEQUENCE [LARGE SCALE GENOMIC DNA]</scope>
    <source>
        <strain evidence="5 6">T37</strain>
    </source>
</reference>
<evidence type="ECO:0000313" key="6">
    <source>
        <dbReference type="Proteomes" id="UP000475117"/>
    </source>
</evidence>
<dbReference type="RefSeq" id="WP_164364033.1">
    <property type="nucleotide sequence ID" value="NZ_CP066776.1"/>
</dbReference>
<evidence type="ECO:0000256" key="2">
    <source>
        <dbReference type="ARBA" id="ARBA00023110"/>
    </source>
</evidence>
<gene>
    <name evidence="5" type="ORF">G3M56_001215</name>
</gene>
<dbReference type="PROSITE" id="PS50072">
    <property type="entry name" value="CSA_PPIASE_2"/>
    <property type="match status" value="1"/>
</dbReference>
<dbReference type="KEGG" id="soa:G3M56_001215"/>
<dbReference type="Gene3D" id="2.40.100.10">
    <property type="entry name" value="Cyclophilin-like"/>
    <property type="match status" value="1"/>
</dbReference>
<dbReference type="PANTHER" id="PTHR45625:SF4">
    <property type="entry name" value="PEPTIDYLPROLYL ISOMERASE DOMAIN AND WD REPEAT-CONTAINING PROTEIN 1"/>
    <property type="match status" value="1"/>
</dbReference>
<feature type="signal peptide" evidence="4">
    <location>
        <begin position="1"/>
        <end position="29"/>
    </location>
</feature>
<dbReference type="EMBL" id="CP066776">
    <property type="protein sequence ID" value="QQL45236.1"/>
    <property type="molecule type" value="Genomic_DNA"/>
</dbReference>
<name>A0A6B3L392_9BACT</name>
<evidence type="ECO:0000256" key="4">
    <source>
        <dbReference type="RuleBase" id="RU363019"/>
    </source>
</evidence>
<dbReference type="GO" id="GO:0003755">
    <property type="term" value="F:peptidyl-prolyl cis-trans isomerase activity"/>
    <property type="evidence" value="ECO:0007669"/>
    <property type="project" value="UniProtKB-UniRule"/>
</dbReference>
<keyword evidence="6" id="KW-1185">Reference proteome</keyword>
<comment type="catalytic activity">
    <reaction evidence="4">
        <text>[protein]-peptidylproline (omega=180) = [protein]-peptidylproline (omega=0)</text>
        <dbReference type="Rhea" id="RHEA:16237"/>
        <dbReference type="Rhea" id="RHEA-COMP:10747"/>
        <dbReference type="Rhea" id="RHEA-COMP:10748"/>
        <dbReference type="ChEBI" id="CHEBI:83833"/>
        <dbReference type="ChEBI" id="CHEBI:83834"/>
        <dbReference type="EC" id="5.2.1.8"/>
    </reaction>
</comment>
<organism evidence="5 6">
    <name type="scientific">Sulfuriroseicoccus oceanibius</name>
    <dbReference type="NCBI Taxonomy" id="2707525"/>
    <lineage>
        <taxon>Bacteria</taxon>
        <taxon>Pseudomonadati</taxon>
        <taxon>Verrucomicrobiota</taxon>
        <taxon>Verrucomicrobiia</taxon>
        <taxon>Verrucomicrobiales</taxon>
        <taxon>Verrucomicrobiaceae</taxon>
        <taxon>Sulfuriroseicoccus</taxon>
    </lineage>
</organism>
<protein>
    <recommendedName>
        <fullName evidence="4">Peptidyl-prolyl cis-trans isomerase</fullName>
        <shortName evidence="4">PPIase</shortName>
        <ecNumber evidence="4">5.2.1.8</ecNumber>
    </recommendedName>
</protein>
<dbReference type="SUPFAM" id="SSF50891">
    <property type="entry name" value="Cyclophilin-like"/>
    <property type="match status" value="1"/>
</dbReference>
<dbReference type="PANTHER" id="PTHR45625">
    <property type="entry name" value="PEPTIDYL-PROLYL CIS-TRANS ISOMERASE-RELATED"/>
    <property type="match status" value="1"/>
</dbReference>
<keyword evidence="2 4" id="KW-0697">Rotamase</keyword>
<dbReference type="InterPro" id="IPR044666">
    <property type="entry name" value="Cyclophilin_A-like"/>
</dbReference>
<comment type="function">
    <text evidence="4">PPIases accelerate the folding of proteins. It catalyzes the cis-trans isomerization of proline imidic peptide bonds in oligopeptides.</text>
</comment>
<dbReference type="PRINTS" id="PR00153">
    <property type="entry name" value="CSAPPISMRASE"/>
</dbReference>
<dbReference type="InterPro" id="IPR002130">
    <property type="entry name" value="Cyclophilin-type_PPIase_dom"/>
</dbReference>
<evidence type="ECO:0000256" key="3">
    <source>
        <dbReference type="ARBA" id="ARBA00023235"/>
    </source>
</evidence>